<dbReference type="InterPro" id="IPR037138">
    <property type="entry name" value="His_deacetylse_dom_sf"/>
</dbReference>
<reference evidence="1" key="1">
    <citation type="submission" date="2025-08" db="UniProtKB">
        <authorList>
            <consortium name="Ensembl"/>
        </authorList>
    </citation>
    <scope>IDENTIFICATION</scope>
</reference>
<organism evidence="1 2">
    <name type="scientific">Chelydra serpentina</name>
    <name type="common">Snapping turtle</name>
    <name type="synonym">Testudo serpentina</name>
    <dbReference type="NCBI Taxonomy" id="8475"/>
    <lineage>
        <taxon>Eukaryota</taxon>
        <taxon>Metazoa</taxon>
        <taxon>Chordata</taxon>
        <taxon>Craniata</taxon>
        <taxon>Vertebrata</taxon>
        <taxon>Euteleostomi</taxon>
        <taxon>Archelosauria</taxon>
        <taxon>Testudinata</taxon>
        <taxon>Testudines</taxon>
        <taxon>Cryptodira</taxon>
        <taxon>Durocryptodira</taxon>
        <taxon>Americhelydia</taxon>
        <taxon>Chelydroidea</taxon>
        <taxon>Chelydridae</taxon>
        <taxon>Chelydra</taxon>
    </lineage>
</organism>
<keyword evidence="2" id="KW-1185">Reference proteome</keyword>
<evidence type="ECO:0000313" key="2">
    <source>
        <dbReference type="Proteomes" id="UP000694403"/>
    </source>
</evidence>
<dbReference type="Ensembl" id="ENSCSRT00000017002.1">
    <property type="protein sequence ID" value="ENSCSRP00000016285.1"/>
    <property type="gene ID" value="ENSCSRG00000012464.1"/>
</dbReference>
<dbReference type="SUPFAM" id="SSF52768">
    <property type="entry name" value="Arginase/deacetylase"/>
    <property type="match status" value="1"/>
</dbReference>
<evidence type="ECO:0008006" key="3">
    <source>
        <dbReference type="Google" id="ProtNLM"/>
    </source>
</evidence>
<dbReference type="InterPro" id="IPR023696">
    <property type="entry name" value="Ureohydrolase_dom_sf"/>
</dbReference>
<sequence length="114" mass="12848">MGLEKLHPFDAGKWGKVINFLKEEKLIADDLIVQAREATEEDLLVVHTRRYLNKLKVPSRCPATGIMLLPSSWLVPVINKPANSSSSCPYISRVDKLSVILRLCWIQTRVAPIP</sequence>
<evidence type="ECO:0000313" key="1">
    <source>
        <dbReference type="Ensembl" id="ENSCSRP00000016285.1"/>
    </source>
</evidence>
<name>A0A8C3SKS2_CHESE</name>
<dbReference type="Gene3D" id="3.40.800.20">
    <property type="entry name" value="Histone deacetylase domain"/>
    <property type="match status" value="1"/>
</dbReference>
<protein>
    <recommendedName>
        <fullName evidence="3">Histone deacetylase 11</fullName>
    </recommendedName>
</protein>
<dbReference type="Proteomes" id="UP000694403">
    <property type="component" value="Unplaced"/>
</dbReference>
<dbReference type="AlphaFoldDB" id="A0A8C3SKS2"/>
<proteinExistence type="predicted"/>
<reference evidence="1" key="2">
    <citation type="submission" date="2025-09" db="UniProtKB">
        <authorList>
            <consortium name="Ensembl"/>
        </authorList>
    </citation>
    <scope>IDENTIFICATION</scope>
</reference>
<accession>A0A8C3SKS2</accession>